<reference evidence="3" key="1">
    <citation type="submission" date="2005-09" db="EMBL/GenBank/DDBJ databases">
        <authorList>
            <person name="Mural R.J."/>
            <person name="Li P.W."/>
            <person name="Adams M.D."/>
            <person name="Amanatides P.G."/>
            <person name="Baden-Tillson H."/>
            <person name="Barnstead M."/>
            <person name="Chin S.H."/>
            <person name="Dew I."/>
            <person name="Evans C.A."/>
            <person name="Ferriera S."/>
            <person name="Flanigan M."/>
            <person name="Fosler C."/>
            <person name="Glodek A."/>
            <person name="Gu Z."/>
            <person name="Holt R.A."/>
            <person name="Jennings D."/>
            <person name="Kraft C.L."/>
            <person name="Lu F."/>
            <person name="Nguyen T."/>
            <person name="Nusskern D.R."/>
            <person name="Pfannkoch C.M."/>
            <person name="Sitter C."/>
            <person name="Sutton G.G."/>
            <person name="Venter J.C."/>
            <person name="Wang Z."/>
            <person name="Woodage T."/>
            <person name="Zheng X.H."/>
            <person name="Zhong F."/>
        </authorList>
    </citation>
    <scope>NUCLEOTIDE SEQUENCE [LARGE SCALE GENOMIC DNA]</scope>
    <source>
        <strain>BN</strain>
        <strain evidence="3">Sprague-Dawley</strain>
    </source>
</reference>
<dbReference type="EMBL" id="CH473968">
    <property type="protein sequence ID" value="EDL80603.1"/>
    <property type="molecule type" value="Genomic_DNA"/>
</dbReference>
<dbReference type="AlphaFoldDB" id="A6ISQ2"/>
<name>A6ISQ2_RAT</name>
<evidence type="ECO:0000313" key="3">
    <source>
        <dbReference type="Proteomes" id="UP000234681"/>
    </source>
</evidence>
<feature type="region of interest" description="Disordered" evidence="1">
    <location>
        <begin position="23"/>
        <end position="44"/>
    </location>
</feature>
<gene>
    <name evidence="2" type="ORF">rCG_31010</name>
</gene>
<dbReference type="Proteomes" id="UP000234681">
    <property type="component" value="Chromosome 5"/>
</dbReference>
<evidence type="ECO:0000256" key="1">
    <source>
        <dbReference type="SAM" id="MobiDB-lite"/>
    </source>
</evidence>
<organism evidence="2 3">
    <name type="scientific">Rattus norvegicus</name>
    <name type="common">Rat</name>
    <dbReference type="NCBI Taxonomy" id="10116"/>
    <lineage>
        <taxon>Eukaryota</taxon>
        <taxon>Metazoa</taxon>
        <taxon>Chordata</taxon>
        <taxon>Craniata</taxon>
        <taxon>Vertebrata</taxon>
        <taxon>Euteleostomi</taxon>
        <taxon>Mammalia</taxon>
        <taxon>Eutheria</taxon>
        <taxon>Euarchontoglires</taxon>
        <taxon>Glires</taxon>
        <taxon>Rodentia</taxon>
        <taxon>Myomorpha</taxon>
        <taxon>Muroidea</taxon>
        <taxon>Muridae</taxon>
        <taxon>Murinae</taxon>
        <taxon>Rattus</taxon>
    </lineage>
</organism>
<accession>A6ISQ2</accession>
<proteinExistence type="predicted"/>
<evidence type="ECO:0000313" key="2">
    <source>
        <dbReference type="EMBL" id="EDL80603.1"/>
    </source>
</evidence>
<sequence>MSKHNRQYRQSGWGMRIVDCCQSPVVSASRPPPPVLREESPAGI</sequence>
<protein>
    <submittedName>
        <fullName evidence="2">RCG31010</fullName>
    </submittedName>
</protein>